<reference evidence="4" key="1">
    <citation type="submission" date="2016-10" db="EMBL/GenBank/DDBJ databases">
        <authorList>
            <person name="Varghese N."/>
            <person name="Submissions S."/>
        </authorList>
    </citation>
    <scope>NUCLEOTIDE SEQUENCE [LARGE SCALE GENOMIC DNA]</scope>
    <source>
        <strain evidence="4">VPI 5359</strain>
    </source>
</reference>
<dbReference type="OrthoDB" id="9807051at2"/>
<dbReference type="EMBL" id="FNOU01000012">
    <property type="protein sequence ID" value="SDX97321.1"/>
    <property type="molecule type" value="Genomic_DNA"/>
</dbReference>
<evidence type="ECO:0000313" key="4">
    <source>
        <dbReference type="Proteomes" id="UP000199652"/>
    </source>
</evidence>
<dbReference type="CDD" id="cd00956">
    <property type="entry name" value="Transaldolase_FSA"/>
    <property type="match status" value="1"/>
</dbReference>
<dbReference type="InterPro" id="IPR001585">
    <property type="entry name" value="TAL/FSA"/>
</dbReference>
<dbReference type="GO" id="GO:0005737">
    <property type="term" value="C:cytoplasm"/>
    <property type="evidence" value="ECO:0007669"/>
    <property type="project" value="UniProtKB-SubCell"/>
</dbReference>
<dbReference type="Pfam" id="PF00923">
    <property type="entry name" value="TAL_FSA"/>
    <property type="match status" value="1"/>
</dbReference>
<dbReference type="InterPro" id="IPR018225">
    <property type="entry name" value="Transaldolase_AS"/>
</dbReference>
<gene>
    <name evidence="3" type="ORF">SAMN04488579_11263</name>
</gene>
<dbReference type="AlphaFoldDB" id="A0A1H3G233"/>
<dbReference type="Gene3D" id="3.20.20.70">
    <property type="entry name" value="Aldolase class I"/>
    <property type="match status" value="1"/>
</dbReference>
<dbReference type="GO" id="GO:0016832">
    <property type="term" value="F:aldehyde-lyase activity"/>
    <property type="evidence" value="ECO:0007669"/>
    <property type="project" value="InterPro"/>
</dbReference>
<name>A0A1H3G233_EUBBA</name>
<accession>A0A1H3G233</accession>
<dbReference type="STRING" id="1528.SAMN04488579_11263"/>
<dbReference type="NCBIfam" id="NF009299">
    <property type="entry name" value="PRK12656.1"/>
    <property type="match status" value="1"/>
</dbReference>
<evidence type="ECO:0000256" key="2">
    <source>
        <dbReference type="ARBA" id="ARBA00023270"/>
    </source>
</evidence>
<sequence>MEYLIDTANLDTIQHYCEFLPVSGVTSNPSIVKKEGKIDFFSHMRKIREIIGLEATLHIQVTAQDYDGMMADAKAILNHVDDQIYIKVPVTMAGIKAIKTLKSDHVNVTATAVYSKAQAFMALEAGADYIAPYYNRMEAMGIDAAAVLWDIAHIIERYQYPTKILAASFKNVAQIDAAILAGAQAITSAPEIYADALTGKIVKDAVDVFSADWSVNFGDQLISDL</sequence>
<dbReference type="InterPro" id="IPR013785">
    <property type="entry name" value="Aldolase_TIM"/>
</dbReference>
<dbReference type="GO" id="GO:0005975">
    <property type="term" value="P:carbohydrate metabolic process"/>
    <property type="evidence" value="ECO:0007669"/>
    <property type="project" value="InterPro"/>
</dbReference>
<organism evidence="3 4">
    <name type="scientific">Eubacterium barkeri</name>
    <name type="common">Clostridium barkeri</name>
    <dbReference type="NCBI Taxonomy" id="1528"/>
    <lineage>
        <taxon>Bacteria</taxon>
        <taxon>Bacillati</taxon>
        <taxon>Bacillota</taxon>
        <taxon>Clostridia</taxon>
        <taxon>Eubacteriales</taxon>
        <taxon>Eubacteriaceae</taxon>
        <taxon>Eubacterium</taxon>
    </lineage>
</organism>
<protein>
    <submittedName>
        <fullName evidence="3">Fructose-6-phosphate aldolase, TalC/MipB family</fullName>
    </submittedName>
</protein>
<dbReference type="SUPFAM" id="SSF51569">
    <property type="entry name" value="Aldolase"/>
    <property type="match status" value="1"/>
</dbReference>
<evidence type="ECO:0000256" key="1">
    <source>
        <dbReference type="ARBA" id="ARBA00004496"/>
    </source>
</evidence>
<dbReference type="InterPro" id="IPR033919">
    <property type="entry name" value="TSA/FSA_arc/bac"/>
</dbReference>
<proteinExistence type="predicted"/>
<dbReference type="PANTHER" id="PTHR10683:SF28">
    <property type="entry name" value="TRANSALDOLASE C"/>
    <property type="match status" value="1"/>
</dbReference>
<keyword evidence="2" id="KW-0704">Schiff base</keyword>
<comment type="subcellular location">
    <subcellularLocation>
        <location evidence="1">Cytoplasm</location>
    </subcellularLocation>
</comment>
<dbReference type="Proteomes" id="UP000199652">
    <property type="component" value="Unassembled WGS sequence"/>
</dbReference>
<dbReference type="PROSITE" id="PS01054">
    <property type="entry name" value="TRANSALDOLASE_1"/>
    <property type="match status" value="1"/>
</dbReference>
<keyword evidence="4" id="KW-1185">Reference proteome</keyword>
<dbReference type="PANTHER" id="PTHR10683">
    <property type="entry name" value="TRANSALDOLASE"/>
    <property type="match status" value="1"/>
</dbReference>
<evidence type="ECO:0000313" key="3">
    <source>
        <dbReference type="EMBL" id="SDX97321.1"/>
    </source>
</evidence>
<dbReference type="PROSITE" id="PS00958">
    <property type="entry name" value="TRANSALDOLASE_2"/>
    <property type="match status" value="1"/>
</dbReference>